<organism evidence="1">
    <name type="scientific">Tanacetum cinerariifolium</name>
    <name type="common">Dalmatian daisy</name>
    <name type="synonym">Chrysanthemum cinerariifolium</name>
    <dbReference type="NCBI Taxonomy" id="118510"/>
    <lineage>
        <taxon>Eukaryota</taxon>
        <taxon>Viridiplantae</taxon>
        <taxon>Streptophyta</taxon>
        <taxon>Embryophyta</taxon>
        <taxon>Tracheophyta</taxon>
        <taxon>Spermatophyta</taxon>
        <taxon>Magnoliopsida</taxon>
        <taxon>eudicotyledons</taxon>
        <taxon>Gunneridae</taxon>
        <taxon>Pentapetalae</taxon>
        <taxon>asterids</taxon>
        <taxon>campanulids</taxon>
        <taxon>Asterales</taxon>
        <taxon>Asteraceae</taxon>
        <taxon>Asteroideae</taxon>
        <taxon>Anthemideae</taxon>
        <taxon>Anthemidinae</taxon>
        <taxon>Tanacetum</taxon>
    </lineage>
</organism>
<protein>
    <submittedName>
        <fullName evidence="1">Uncharacterized protein</fullName>
    </submittedName>
</protein>
<dbReference type="EMBL" id="BKCJ011120950">
    <property type="protein sequence ID" value="GFC89441.1"/>
    <property type="molecule type" value="Genomic_DNA"/>
</dbReference>
<comment type="caution">
    <text evidence="1">The sequence shown here is derived from an EMBL/GenBank/DDBJ whole genome shotgun (WGS) entry which is preliminary data.</text>
</comment>
<sequence>MGGVVAGGGAYFSGASPPGITSRQTTQRYMKQLLFIASLLLGAGAARSQTSQSDGLLLHEQGHYDMALLLAAIFKKQVGILVLRRGTYSQQVRELFAGILQEIKQLEVQYDVETEHRKNAAAQLVWDQKIALLLRAAAQ</sequence>
<accession>A0A699RYQ0</accession>
<dbReference type="AlphaFoldDB" id="A0A699RYQ0"/>
<proteinExistence type="predicted"/>
<gene>
    <name evidence="1" type="ORF">Tci_861411</name>
</gene>
<reference evidence="1" key="1">
    <citation type="journal article" date="2019" name="Sci. Rep.">
        <title>Draft genome of Tanacetum cinerariifolium, the natural source of mosquito coil.</title>
        <authorList>
            <person name="Yamashiro T."/>
            <person name="Shiraishi A."/>
            <person name="Satake H."/>
            <person name="Nakayama K."/>
        </authorList>
    </citation>
    <scope>NUCLEOTIDE SEQUENCE</scope>
</reference>
<name>A0A699RYQ0_TANCI</name>
<evidence type="ECO:0000313" key="1">
    <source>
        <dbReference type="EMBL" id="GFC89441.1"/>
    </source>
</evidence>